<feature type="chain" id="PRO_5044372758" description="DUF4124 domain-containing protein" evidence="2">
    <location>
        <begin position="27"/>
        <end position="191"/>
    </location>
</feature>
<keyword evidence="2" id="KW-0732">Signal</keyword>
<proteinExistence type="predicted"/>
<dbReference type="Pfam" id="PF13511">
    <property type="entry name" value="DUF4124"/>
    <property type="match status" value="1"/>
</dbReference>
<dbReference type="OrthoDB" id="7008208at2"/>
<organism evidence="4 5">
    <name type="scientific">Phytopseudomonas argentinensis</name>
    <dbReference type="NCBI Taxonomy" id="289370"/>
    <lineage>
        <taxon>Bacteria</taxon>
        <taxon>Pseudomonadati</taxon>
        <taxon>Pseudomonadota</taxon>
        <taxon>Gammaproteobacteria</taxon>
        <taxon>Pseudomonadales</taxon>
        <taxon>Pseudomonadaceae</taxon>
        <taxon>Phytopseudomonas</taxon>
    </lineage>
</organism>
<dbReference type="RefSeq" id="WP_074879791.1">
    <property type="nucleotide sequence ID" value="NZ_FORC01000001.1"/>
</dbReference>
<feature type="region of interest" description="Disordered" evidence="1">
    <location>
        <begin position="62"/>
        <end position="86"/>
    </location>
</feature>
<sequence>MRSPFSLASTLLTCALLLAPLAPTSAAIFKCKAANGATQFSDRPCGPPENQEEIAHDLRTTAPAPASEPKTGKASAPAGDTEASYADAEKANPPLLTLADLQGTWSDLDFASPQRGYWVFGSTTLRMDRKGMEVRNRVQATLRFKLKGNLLTLTHEPDAFSNKRWDEKLVIERYEPGRLIDLGSLVLYRVK</sequence>
<evidence type="ECO:0000256" key="1">
    <source>
        <dbReference type="SAM" id="MobiDB-lite"/>
    </source>
</evidence>
<evidence type="ECO:0000256" key="2">
    <source>
        <dbReference type="SAM" id="SignalP"/>
    </source>
</evidence>
<dbReference type="Proteomes" id="UP000183018">
    <property type="component" value="Unassembled WGS sequence"/>
</dbReference>
<gene>
    <name evidence="4" type="ORF">SAMN05216602_0184</name>
</gene>
<keyword evidence="5" id="KW-1185">Reference proteome</keyword>
<reference evidence="5" key="1">
    <citation type="submission" date="2016-10" db="EMBL/GenBank/DDBJ databases">
        <authorList>
            <person name="Varghese N."/>
            <person name="Submissions S."/>
        </authorList>
    </citation>
    <scope>NUCLEOTIDE SEQUENCE [LARGE SCALE GENOMIC DNA]</scope>
    <source>
        <strain evidence="5">LMG 22563</strain>
    </source>
</reference>
<evidence type="ECO:0000313" key="4">
    <source>
        <dbReference type="EMBL" id="SFI24245.1"/>
    </source>
</evidence>
<protein>
    <recommendedName>
        <fullName evidence="3">DUF4124 domain-containing protein</fullName>
    </recommendedName>
</protein>
<feature type="signal peptide" evidence="2">
    <location>
        <begin position="1"/>
        <end position="26"/>
    </location>
</feature>
<dbReference type="AlphaFoldDB" id="A0A1I3GL72"/>
<dbReference type="STRING" id="289370.SAMN05216602_0184"/>
<dbReference type="InterPro" id="IPR025392">
    <property type="entry name" value="DUF4124"/>
</dbReference>
<feature type="domain" description="DUF4124" evidence="3">
    <location>
        <begin position="15"/>
        <end position="69"/>
    </location>
</feature>
<accession>A0A1I3GL72</accession>
<dbReference type="EMBL" id="FORC01000001">
    <property type="protein sequence ID" value="SFI24245.1"/>
    <property type="molecule type" value="Genomic_DNA"/>
</dbReference>
<name>A0A1I3GL72_9GAMM</name>
<evidence type="ECO:0000259" key="3">
    <source>
        <dbReference type="Pfam" id="PF13511"/>
    </source>
</evidence>
<evidence type="ECO:0000313" key="5">
    <source>
        <dbReference type="Proteomes" id="UP000183018"/>
    </source>
</evidence>